<dbReference type="PATRIC" id="fig|1392.242.peg.5637"/>
<protein>
    <submittedName>
        <fullName evidence="1">Uncharacterized protein</fullName>
    </submittedName>
</protein>
<proteinExistence type="predicted"/>
<organism evidence="1 2">
    <name type="scientific">Bacillus anthracis</name>
    <name type="common">anthrax bacterium</name>
    <dbReference type="NCBI Taxonomy" id="1392"/>
    <lineage>
        <taxon>Bacteria</taxon>
        <taxon>Bacillati</taxon>
        <taxon>Bacillota</taxon>
        <taxon>Bacilli</taxon>
        <taxon>Bacillales</taxon>
        <taxon>Bacillaceae</taxon>
        <taxon>Bacillus</taxon>
        <taxon>Bacillus cereus group</taxon>
    </lineage>
</organism>
<dbReference type="RefSeq" id="WP_001995785.1">
    <property type="nucleotide sequence ID" value="NZ_JBCNIA010000036.1"/>
</dbReference>
<evidence type="ECO:0000313" key="2">
    <source>
        <dbReference type="Proteomes" id="UP000035904"/>
    </source>
</evidence>
<gene>
    <name evidence="1" type="ORF">ABW01_13060</name>
</gene>
<dbReference type="EMBL" id="LDPG01000007">
    <property type="protein sequence ID" value="KLV18305.1"/>
    <property type="molecule type" value="Genomic_DNA"/>
</dbReference>
<name>A0A0J1KNQ0_BACAN</name>
<sequence>MTVFSDCDFILSDHAHEQFFLRSNEKDIEEHLLNAYVSLETESHIYYITDSFRFPCKKEDNSYIVKSALTSKEYMKPYE</sequence>
<accession>A0A0J1KNQ0</accession>
<evidence type="ECO:0000313" key="1">
    <source>
        <dbReference type="EMBL" id="KLV18305.1"/>
    </source>
</evidence>
<dbReference type="Proteomes" id="UP000035904">
    <property type="component" value="Unassembled WGS sequence"/>
</dbReference>
<dbReference type="AlphaFoldDB" id="A0A0J1KNQ0"/>
<comment type="caution">
    <text evidence="1">The sequence shown here is derived from an EMBL/GenBank/DDBJ whole genome shotgun (WGS) entry which is preliminary data.</text>
</comment>
<reference evidence="1 2" key="1">
    <citation type="submission" date="2015-05" db="EMBL/GenBank/DDBJ databases">
        <title>Whole genome sequence and identification of bacterial endophytes from Costus igneus.</title>
        <authorList>
            <person name="Lee Y.P."/>
            <person name="Gan H.M."/>
            <person name="Eng W."/>
            <person name="Wheatley M.S."/>
            <person name="Caraballo A."/>
            <person name="Polter S."/>
            <person name="Savka M.A."/>
            <person name="Hudson A.O."/>
        </authorList>
    </citation>
    <scope>NUCLEOTIDE SEQUENCE [LARGE SCALE GENOMIC DNA]</scope>
    <source>
        <strain evidence="1 2">RIT375</strain>
    </source>
</reference>